<feature type="compositionally biased region" description="Basic and acidic residues" evidence="1">
    <location>
        <begin position="515"/>
        <end position="526"/>
    </location>
</feature>
<dbReference type="InterPro" id="IPR057227">
    <property type="entry name" value="DUF7905"/>
</dbReference>
<feature type="domain" description="DUF7905" evidence="2">
    <location>
        <begin position="583"/>
        <end position="826"/>
    </location>
</feature>
<feature type="compositionally biased region" description="Low complexity" evidence="1">
    <location>
        <begin position="971"/>
        <end position="984"/>
    </location>
</feature>
<dbReference type="Proteomes" id="UP001302745">
    <property type="component" value="Unassembled WGS sequence"/>
</dbReference>
<reference evidence="3" key="1">
    <citation type="journal article" date="2023" name="Mol. Phylogenet. Evol.">
        <title>Genome-scale phylogeny and comparative genomics of the fungal order Sordariales.</title>
        <authorList>
            <person name="Hensen N."/>
            <person name="Bonometti L."/>
            <person name="Westerberg I."/>
            <person name="Brannstrom I.O."/>
            <person name="Guillou S."/>
            <person name="Cros-Aarteil S."/>
            <person name="Calhoun S."/>
            <person name="Haridas S."/>
            <person name="Kuo A."/>
            <person name="Mondo S."/>
            <person name="Pangilinan J."/>
            <person name="Riley R."/>
            <person name="LaButti K."/>
            <person name="Andreopoulos B."/>
            <person name="Lipzen A."/>
            <person name="Chen C."/>
            <person name="Yan M."/>
            <person name="Daum C."/>
            <person name="Ng V."/>
            <person name="Clum A."/>
            <person name="Steindorff A."/>
            <person name="Ohm R.A."/>
            <person name="Martin F."/>
            <person name="Silar P."/>
            <person name="Natvig D.O."/>
            <person name="Lalanne C."/>
            <person name="Gautier V."/>
            <person name="Ament-Velasquez S.L."/>
            <person name="Kruys A."/>
            <person name="Hutchinson M.I."/>
            <person name="Powell A.J."/>
            <person name="Barry K."/>
            <person name="Miller A.N."/>
            <person name="Grigoriev I.V."/>
            <person name="Debuchy R."/>
            <person name="Gladieux P."/>
            <person name="Hiltunen Thoren M."/>
            <person name="Johannesson H."/>
        </authorList>
    </citation>
    <scope>NUCLEOTIDE SEQUENCE</scope>
    <source>
        <strain evidence="3">CBS 538.74</strain>
    </source>
</reference>
<proteinExistence type="predicted"/>
<organism evidence="3 4">
    <name type="scientific">Chaetomidium leptoderma</name>
    <dbReference type="NCBI Taxonomy" id="669021"/>
    <lineage>
        <taxon>Eukaryota</taxon>
        <taxon>Fungi</taxon>
        <taxon>Dikarya</taxon>
        <taxon>Ascomycota</taxon>
        <taxon>Pezizomycotina</taxon>
        <taxon>Sordariomycetes</taxon>
        <taxon>Sordariomycetidae</taxon>
        <taxon>Sordariales</taxon>
        <taxon>Chaetomiaceae</taxon>
        <taxon>Chaetomidium</taxon>
    </lineage>
</organism>
<keyword evidence="4" id="KW-1185">Reference proteome</keyword>
<feature type="region of interest" description="Disordered" evidence="1">
    <location>
        <begin position="968"/>
        <end position="991"/>
    </location>
</feature>
<evidence type="ECO:0000259" key="2">
    <source>
        <dbReference type="Pfam" id="PF25482"/>
    </source>
</evidence>
<protein>
    <recommendedName>
        <fullName evidence="2">DUF7905 domain-containing protein</fullName>
    </recommendedName>
</protein>
<feature type="region of interest" description="Disordered" evidence="1">
    <location>
        <begin position="474"/>
        <end position="570"/>
    </location>
</feature>
<feature type="compositionally biased region" description="Polar residues" evidence="1">
    <location>
        <begin position="532"/>
        <end position="542"/>
    </location>
</feature>
<dbReference type="Pfam" id="PF25482">
    <property type="entry name" value="DUF7905"/>
    <property type="match status" value="1"/>
</dbReference>
<evidence type="ECO:0000256" key="1">
    <source>
        <dbReference type="SAM" id="MobiDB-lite"/>
    </source>
</evidence>
<dbReference type="AlphaFoldDB" id="A0AAN6VM45"/>
<sequence length="1014" mass="112504">MAFWTEFYLTTFWEFKPKVVDQVIGKLVQKGFHHAKFTYESEYHWFKVTCLDHQAYKIREEFGLIVRGIEDEAFKACEEDILDSNDAPRQFFDNDWFSQGLGDTAVVETDESSDESYCRPRQLIDGSYFTVWEDLDKNSEPYAISDLMAQCEFGKIQKELDVRMSPSINKKLVDIVGHTEESVCKAWERLRVMLTIKKLMADRPRAENLVYAERYPIEHGFTADIRYLANIDPKLAASTLLDRVTVDDLEASYKTIYREASSIRICSWAPDKQCFVSLIGPKVVIRPKDRTLLGNRPEISTKRVDKLAATAQGSGQREVRQNSDSISHVKAWIEKLPTPVESASGALHPFPDEQIANTPPSTAPAVGSPLDSADEPLISFDEIHMAPAPGTITGKPDTTPVVDNQIPSICQNFSKLQTGPGMSSAGTASNVRGKELAFTGDDCLIDMLAAIETASPTDAMRSSISWKMPALIQSPTDYEEQDDSRTGSDNSTQDRKPKPSPQAGQRHPQQAEAAKNNKDARFEKGSKGSLPNMEQETVQQAGNRKLPNSYGLASSATQPGHPRKFTSGPVGCGQLVATEGFVEEIEAAMAGLLSMAPYRRGEVAVRAELGRVFLEAVDATALAFNDASSPSNGWPKSHLISALNQNYGGNKNIHFTKVLSTYACDIEDMINTKASDNETRLWENEPCRSWTTYSFHCGHRGTPLQFIVDIKDGGTADKGFSYSMRLYNNVPRADKPMPIYVHAIRRHWDLRIEVAHAETEAMEESYGPFARTLLQSLSVMVKEKGPPELKFAVYNNDSAVEVNEVCVLTKWLHPSLDSKSALEITEVCQLEIVPCYDAVYAGSWDSWEGKLARGWSQRRTKKHRPLGEFPRWYEAAVLSLEMEIACKQNPALSLGEKAKWDPQILKANGDFAALYAPALQTVRGMDHVGRLDDNNLSQEYGGLLKRGNNPPRGVPGSSQARERLIQHVGRRGAAASDGPSSGAPLALRSTTSAHGPTYLSFRAPARPENAEGFW</sequence>
<accession>A0AAN6VM45</accession>
<evidence type="ECO:0000313" key="4">
    <source>
        <dbReference type="Proteomes" id="UP001302745"/>
    </source>
</evidence>
<gene>
    <name evidence="3" type="ORF">C8A00DRAFT_15465</name>
</gene>
<name>A0AAN6VM45_9PEZI</name>
<comment type="caution">
    <text evidence="3">The sequence shown here is derived from an EMBL/GenBank/DDBJ whole genome shotgun (WGS) entry which is preliminary data.</text>
</comment>
<reference evidence="3" key="2">
    <citation type="submission" date="2023-05" db="EMBL/GenBank/DDBJ databases">
        <authorList>
            <consortium name="Lawrence Berkeley National Laboratory"/>
            <person name="Steindorff A."/>
            <person name="Hensen N."/>
            <person name="Bonometti L."/>
            <person name="Westerberg I."/>
            <person name="Brannstrom I.O."/>
            <person name="Guillou S."/>
            <person name="Cros-Aarteil S."/>
            <person name="Calhoun S."/>
            <person name="Haridas S."/>
            <person name="Kuo A."/>
            <person name="Mondo S."/>
            <person name="Pangilinan J."/>
            <person name="Riley R."/>
            <person name="Labutti K."/>
            <person name="Andreopoulos B."/>
            <person name="Lipzen A."/>
            <person name="Chen C."/>
            <person name="Yanf M."/>
            <person name="Daum C."/>
            <person name="Ng V."/>
            <person name="Clum A."/>
            <person name="Ohm R."/>
            <person name="Martin F."/>
            <person name="Silar P."/>
            <person name="Natvig D."/>
            <person name="Lalanne C."/>
            <person name="Gautier V."/>
            <person name="Ament-Velasquez S.L."/>
            <person name="Kruys A."/>
            <person name="Hutchinson M.I."/>
            <person name="Powell A.J."/>
            <person name="Barry K."/>
            <person name="Miller A.N."/>
            <person name="Grigoriev I.V."/>
            <person name="Debuchy R."/>
            <person name="Gladieux P."/>
            <person name="Thoren M.H."/>
            <person name="Johannesson H."/>
        </authorList>
    </citation>
    <scope>NUCLEOTIDE SEQUENCE</scope>
    <source>
        <strain evidence="3">CBS 538.74</strain>
    </source>
</reference>
<evidence type="ECO:0000313" key="3">
    <source>
        <dbReference type="EMBL" id="KAK4153296.1"/>
    </source>
</evidence>
<dbReference type="EMBL" id="MU856945">
    <property type="protein sequence ID" value="KAK4153296.1"/>
    <property type="molecule type" value="Genomic_DNA"/>
</dbReference>